<protein>
    <submittedName>
        <fullName evidence="5">ABC transporter ATP-binding protein</fullName>
    </submittedName>
</protein>
<dbReference type="Proteomes" id="UP000243524">
    <property type="component" value="Unassembled WGS sequence"/>
</dbReference>
<dbReference type="InterPro" id="IPR051782">
    <property type="entry name" value="ABC_Transporter_VariousFunc"/>
</dbReference>
<dbReference type="AlphaFoldDB" id="A0A2I0QVR1"/>
<dbReference type="InterPro" id="IPR027417">
    <property type="entry name" value="P-loop_NTPase"/>
</dbReference>
<dbReference type="PANTHER" id="PTHR42939">
    <property type="entry name" value="ABC TRANSPORTER ATP-BINDING PROTEIN ALBC-RELATED"/>
    <property type="match status" value="1"/>
</dbReference>
<proteinExistence type="predicted"/>
<accession>A0A2I0QVR1</accession>
<dbReference type="SMART" id="SM00382">
    <property type="entry name" value="AAA"/>
    <property type="match status" value="1"/>
</dbReference>
<comment type="caution">
    <text evidence="5">The sequence shown here is derived from an EMBL/GenBank/DDBJ whole genome shotgun (WGS) entry which is preliminary data.</text>
</comment>
<dbReference type="RefSeq" id="WP_101330148.1">
    <property type="nucleotide sequence ID" value="NZ_PJNH01000001.1"/>
</dbReference>
<dbReference type="InterPro" id="IPR003439">
    <property type="entry name" value="ABC_transporter-like_ATP-bd"/>
</dbReference>
<evidence type="ECO:0000256" key="2">
    <source>
        <dbReference type="ARBA" id="ARBA00022741"/>
    </source>
</evidence>
<organism evidence="5 6">
    <name type="scientific">Halalkalibacillus sediminis</name>
    <dbReference type="NCBI Taxonomy" id="2018042"/>
    <lineage>
        <taxon>Bacteria</taxon>
        <taxon>Bacillati</taxon>
        <taxon>Bacillota</taxon>
        <taxon>Bacilli</taxon>
        <taxon>Bacillales</taxon>
        <taxon>Bacillaceae</taxon>
        <taxon>Halalkalibacillus</taxon>
    </lineage>
</organism>
<keyword evidence="3 5" id="KW-0067">ATP-binding</keyword>
<sequence>MLKLKNISVAFKDNKVLDQLDFSATEGEVIGIAAPNGTGKTTMFNVISNYLKPDEGKVVFQGQYEYKSEKDQVKIYQGLTNLPNQDDLFEDLSGVDHIKLFANMWNGKKKGIQSIIDELNMDHYVRNKVKTYSLGMRQRLCFAMMRAADSSVMLMDEVMNGLDISNVSLISDKLIEMKHEGKLMFVASHLLENLDIYADRVLFLRGGKIVHEHDVNNNDETFIKLELNPTEYENFIQKHDVPENHHYISKRLLCIPFSTLPSPDQMEWIEIALEYNHDELDISTLGTLEFYEKYYHDISYIRN</sequence>
<keyword evidence="1" id="KW-0813">Transport</keyword>
<gene>
    <name evidence="5" type="ORF">CEY16_01210</name>
</gene>
<name>A0A2I0QVR1_9BACI</name>
<evidence type="ECO:0000256" key="3">
    <source>
        <dbReference type="ARBA" id="ARBA00022840"/>
    </source>
</evidence>
<evidence type="ECO:0000259" key="4">
    <source>
        <dbReference type="PROSITE" id="PS50893"/>
    </source>
</evidence>
<dbReference type="Pfam" id="PF00005">
    <property type="entry name" value="ABC_tran"/>
    <property type="match status" value="1"/>
</dbReference>
<evidence type="ECO:0000313" key="6">
    <source>
        <dbReference type="Proteomes" id="UP000243524"/>
    </source>
</evidence>
<evidence type="ECO:0000256" key="1">
    <source>
        <dbReference type="ARBA" id="ARBA00022448"/>
    </source>
</evidence>
<reference evidence="5 6" key="1">
    <citation type="submission" date="2017-06" db="EMBL/GenBank/DDBJ databases">
        <title>the draft geome sequence of Illustriluteabacillus marina B3227.</title>
        <authorList>
            <person name="He R.-H."/>
            <person name="Du Z.-J."/>
        </authorList>
    </citation>
    <scope>NUCLEOTIDE SEQUENCE [LARGE SCALE GENOMIC DNA]</scope>
    <source>
        <strain evidence="5 6">B3227</strain>
    </source>
</reference>
<dbReference type="EMBL" id="PJNH01000001">
    <property type="protein sequence ID" value="PKR78404.1"/>
    <property type="molecule type" value="Genomic_DNA"/>
</dbReference>
<keyword evidence="6" id="KW-1185">Reference proteome</keyword>
<feature type="domain" description="ABC transporter" evidence="4">
    <location>
        <begin position="2"/>
        <end position="231"/>
    </location>
</feature>
<dbReference type="CDD" id="cd03230">
    <property type="entry name" value="ABC_DR_subfamily_A"/>
    <property type="match status" value="1"/>
</dbReference>
<dbReference type="GO" id="GO:0016887">
    <property type="term" value="F:ATP hydrolysis activity"/>
    <property type="evidence" value="ECO:0007669"/>
    <property type="project" value="InterPro"/>
</dbReference>
<dbReference type="OrthoDB" id="2365508at2"/>
<dbReference type="PROSITE" id="PS50893">
    <property type="entry name" value="ABC_TRANSPORTER_2"/>
    <property type="match status" value="1"/>
</dbReference>
<dbReference type="InterPro" id="IPR003593">
    <property type="entry name" value="AAA+_ATPase"/>
</dbReference>
<evidence type="ECO:0000313" key="5">
    <source>
        <dbReference type="EMBL" id="PKR78404.1"/>
    </source>
</evidence>
<dbReference type="PANTHER" id="PTHR42939:SF1">
    <property type="entry name" value="ABC TRANSPORTER ATP-BINDING PROTEIN ALBC-RELATED"/>
    <property type="match status" value="1"/>
</dbReference>
<dbReference type="GO" id="GO:0005524">
    <property type="term" value="F:ATP binding"/>
    <property type="evidence" value="ECO:0007669"/>
    <property type="project" value="UniProtKB-KW"/>
</dbReference>
<dbReference type="SUPFAM" id="SSF52540">
    <property type="entry name" value="P-loop containing nucleoside triphosphate hydrolases"/>
    <property type="match status" value="1"/>
</dbReference>
<dbReference type="Gene3D" id="3.40.50.300">
    <property type="entry name" value="P-loop containing nucleotide triphosphate hydrolases"/>
    <property type="match status" value="1"/>
</dbReference>
<keyword evidence="2" id="KW-0547">Nucleotide-binding</keyword>